<proteinExistence type="predicted"/>
<dbReference type="EMBL" id="AVOT02009066">
    <property type="protein sequence ID" value="MBW0487308.1"/>
    <property type="molecule type" value="Genomic_DNA"/>
</dbReference>
<reference evidence="2" key="1">
    <citation type="submission" date="2021-03" db="EMBL/GenBank/DDBJ databases">
        <title>Draft genome sequence of rust myrtle Austropuccinia psidii MF-1, a brazilian biotype.</title>
        <authorList>
            <person name="Quecine M.C."/>
            <person name="Pachon D.M.R."/>
            <person name="Bonatelli M.L."/>
            <person name="Correr F.H."/>
            <person name="Franceschini L.M."/>
            <person name="Leite T.F."/>
            <person name="Margarido G.R.A."/>
            <person name="Almeida C.A."/>
            <person name="Ferrarezi J.A."/>
            <person name="Labate C.A."/>
        </authorList>
    </citation>
    <scope>NUCLEOTIDE SEQUENCE</scope>
    <source>
        <strain evidence="2">MF-1</strain>
    </source>
</reference>
<evidence type="ECO:0000313" key="2">
    <source>
        <dbReference type="EMBL" id="MBW0487308.1"/>
    </source>
</evidence>
<feature type="compositionally biased region" description="Polar residues" evidence="1">
    <location>
        <begin position="77"/>
        <end position="95"/>
    </location>
</feature>
<feature type="region of interest" description="Disordered" evidence="1">
    <location>
        <begin position="1"/>
        <end position="33"/>
    </location>
</feature>
<name>A0A9Q3CNP9_9BASI</name>
<evidence type="ECO:0000313" key="3">
    <source>
        <dbReference type="Proteomes" id="UP000765509"/>
    </source>
</evidence>
<accession>A0A9Q3CNP9</accession>
<dbReference type="AlphaFoldDB" id="A0A9Q3CNP9"/>
<organism evidence="2 3">
    <name type="scientific">Austropuccinia psidii MF-1</name>
    <dbReference type="NCBI Taxonomy" id="1389203"/>
    <lineage>
        <taxon>Eukaryota</taxon>
        <taxon>Fungi</taxon>
        <taxon>Dikarya</taxon>
        <taxon>Basidiomycota</taxon>
        <taxon>Pucciniomycotina</taxon>
        <taxon>Pucciniomycetes</taxon>
        <taxon>Pucciniales</taxon>
        <taxon>Sphaerophragmiaceae</taxon>
        <taxon>Austropuccinia</taxon>
    </lineage>
</organism>
<gene>
    <name evidence="2" type="ORF">O181_027023</name>
</gene>
<sequence>MYKIVKGDKRHQREPGYPTSEASDARKAPKLGSMADIGPISKLKPFGNLVTTPGKILHQLLVIDFMSSRIKVKLTSHSGLTPNPVTSTNIGSPVPSTEIPHHWILPQPSESW</sequence>
<feature type="region of interest" description="Disordered" evidence="1">
    <location>
        <begin position="77"/>
        <end position="99"/>
    </location>
</feature>
<dbReference type="Proteomes" id="UP000765509">
    <property type="component" value="Unassembled WGS sequence"/>
</dbReference>
<feature type="compositionally biased region" description="Basic and acidic residues" evidence="1">
    <location>
        <begin position="1"/>
        <end position="14"/>
    </location>
</feature>
<keyword evidence="3" id="KW-1185">Reference proteome</keyword>
<comment type="caution">
    <text evidence="2">The sequence shown here is derived from an EMBL/GenBank/DDBJ whole genome shotgun (WGS) entry which is preliminary data.</text>
</comment>
<evidence type="ECO:0000256" key="1">
    <source>
        <dbReference type="SAM" id="MobiDB-lite"/>
    </source>
</evidence>
<protein>
    <submittedName>
        <fullName evidence="2">Uncharacterized protein</fullName>
    </submittedName>
</protein>